<reference evidence="1" key="1">
    <citation type="submission" date="2024-05" db="EMBL/GenBank/DDBJ databases">
        <title>Genome sequencing of novel strain.</title>
        <authorList>
            <person name="Ganbat D."/>
            <person name="Ganbat S."/>
            <person name="Lee S.-J."/>
        </authorList>
    </citation>
    <scope>NUCLEOTIDE SEQUENCE</scope>
    <source>
        <strain evidence="1">SMD15-11</strain>
    </source>
</reference>
<proteinExistence type="predicted"/>
<name>A0AB39UUC8_9GAMM</name>
<evidence type="ECO:0008006" key="2">
    <source>
        <dbReference type="Google" id="ProtNLM"/>
    </source>
</evidence>
<protein>
    <recommendedName>
        <fullName evidence="2">MSHA biogenesis protein MshP</fullName>
    </recommendedName>
</protein>
<accession>A0AB39UUC8</accession>
<dbReference type="EMBL" id="CP154858">
    <property type="protein sequence ID" value="XDT71964.1"/>
    <property type="molecule type" value="Genomic_DNA"/>
</dbReference>
<dbReference type="RefSeq" id="WP_369600985.1">
    <property type="nucleotide sequence ID" value="NZ_CP154858.1"/>
</dbReference>
<gene>
    <name evidence="1" type="ORF">AAIA72_14365</name>
</gene>
<organism evidence="1">
    <name type="scientific">Thermohahella caldifontis</name>
    <dbReference type="NCBI Taxonomy" id="3142973"/>
    <lineage>
        <taxon>Bacteria</taxon>
        <taxon>Pseudomonadati</taxon>
        <taxon>Pseudomonadota</taxon>
        <taxon>Gammaproteobacteria</taxon>
        <taxon>Oceanospirillales</taxon>
        <taxon>Hahellaceae</taxon>
        <taxon>Thermohahella</taxon>
    </lineage>
</organism>
<sequence length="133" mass="13662">MSSRRQTGIGLPAALFVIVVLALVAVAITELERSSAESFSFNVLSQRAFYAAESGAQIGLNRLFPPGGAASACSNSYFGATQTFSQAGLQGCSVTVACRADTVGMETVYTLTATGQCGAGADSAIRIVEVRAK</sequence>
<dbReference type="AlphaFoldDB" id="A0AB39UUC8"/>
<dbReference type="KEGG" id="tcd:AAIA72_14365"/>
<evidence type="ECO:0000313" key="1">
    <source>
        <dbReference type="EMBL" id="XDT71964.1"/>
    </source>
</evidence>